<evidence type="ECO:0000256" key="1">
    <source>
        <dbReference type="ARBA" id="ARBA00008361"/>
    </source>
</evidence>
<keyword evidence="4" id="KW-0511">Multifunctional enzyme</keyword>
<comment type="caution">
    <text evidence="5">The sequence shown here is derived from an EMBL/GenBank/DDBJ whole genome shotgun (WGS) entry which is preliminary data.</text>
</comment>
<proteinExistence type="inferred from homology"/>
<keyword evidence="3" id="KW-0808">Transferase</keyword>
<gene>
    <name evidence="5" type="ORF">PROFUN_12990</name>
</gene>
<name>A0A2P6N606_9EUKA</name>
<dbReference type="OrthoDB" id="411785at2759"/>
<dbReference type="SUPFAM" id="SSF53335">
    <property type="entry name" value="S-adenosyl-L-methionine-dependent methyltransferases"/>
    <property type="match status" value="1"/>
</dbReference>
<evidence type="ECO:0008006" key="7">
    <source>
        <dbReference type="Google" id="ProtNLM"/>
    </source>
</evidence>
<dbReference type="Gene3D" id="3.40.50.150">
    <property type="entry name" value="Vaccinia Virus protein VP39"/>
    <property type="match status" value="1"/>
</dbReference>
<dbReference type="PANTHER" id="PTHR12176">
    <property type="entry name" value="SAM-DEPENDENT METHYLTRANSFERASE SUPERFAMILY PROTEIN"/>
    <property type="match status" value="1"/>
</dbReference>
<evidence type="ECO:0000313" key="6">
    <source>
        <dbReference type="Proteomes" id="UP000241769"/>
    </source>
</evidence>
<reference evidence="5 6" key="1">
    <citation type="journal article" date="2018" name="Genome Biol. Evol.">
        <title>Multiple Roots of Fruiting Body Formation in Amoebozoa.</title>
        <authorList>
            <person name="Hillmann F."/>
            <person name="Forbes G."/>
            <person name="Novohradska S."/>
            <person name="Ferling I."/>
            <person name="Riege K."/>
            <person name="Groth M."/>
            <person name="Westermann M."/>
            <person name="Marz M."/>
            <person name="Spaller T."/>
            <person name="Winckler T."/>
            <person name="Schaap P."/>
            <person name="Glockner G."/>
        </authorList>
    </citation>
    <scope>NUCLEOTIDE SEQUENCE [LARGE SCALE GENOMIC DNA]</scope>
    <source>
        <strain evidence="5 6">Jena</strain>
    </source>
</reference>
<dbReference type="GO" id="GO:0008168">
    <property type="term" value="F:methyltransferase activity"/>
    <property type="evidence" value="ECO:0007669"/>
    <property type="project" value="UniProtKB-KW"/>
</dbReference>
<sequence length="373" mass="41178">MTSQSPFELHLIPVFRLVSPLAASGDETARLHPPPFPSVEDVAPTRRTITSTVGGPRLVGINGTLLGFSFKRSTAGAAPTNSFLFLRGDTGLLHQVTRSEVGRFIFADESTVRRAKASVGAEISSWGTEAHDKVDPVWRHYIGTLGGKLPGAFPTPCGYIHMGDNPATVGYWDRWYDEGPGVKRYEWYNLTSEDLSPVLEKYLSSDVKILQVGVGNSRILEEVIESSHHTDIALDNIDISQTAIDQMIEIQQKYEMESNKKKIDALLSHGTEETGEDEKILRLFEEAYRVLRPGGAMMMISGNDVSVLNPYLYSQDWEGRGVVDFGGLNLQFYRMTKHVLVRESYDICIGFYGVVVSTSGFDPGIPGSNPGRT</sequence>
<protein>
    <recommendedName>
        <fullName evidence="7">Methyltransferase type 11 domain-containing protein</fullName>
    </recommendedName>
</protein>
<evidence type="ECO:0000256" key="3">
    <source>
        <dbReference type="ARBA" id="ARBA00022679"/>
    </source>
</evidence>
<evidence type="ECO:0000256" key="4">
    <source>
        <dbReference type="ARBA" id="ARBA00023268"/>
    </source>
</evidence>
<dbReference type="Proteomes" id="UP000241769">
    <property type="component" value="Unassembled WGS sequence"/>
</dbReference>
<keyword evidence="6" id="KW-1185">Reference proteome</keyword>
<dbReference type="PANTHER" id="PTHR12176:SF78">
    <property type="entry name" value="EEF1A LYSINE AND N-TERMINAL METHYLTRANSFERASE"/>
    <property type="match status" value="1"/>
</dbReference>
<dbReference type="InterPro" id="IPR029063">
    <property type="entry name" value="SAM-dependent_MTases_sf"/>
</dbReference>
<dbReference type="InterPro" id="IPR051419">
    <property type="entry name" value="Lys/N-term_MeTrsfase_sf"/>
</dbReference>
<dbReference type="EMBL" id="MDYQ01000185">
    <property type="protein sequence ID" value="PRP79392.1"/>
    <property type="molecule type" value="Genomic_DNA"/>
</dbReference>
<evidence type="ECO:0000256" key="2">
    <source>
        <dbReference type="ARBA" id="ARBA00022603"/>
    </source>
</evidence>
<accession>A0A2P6N606</accession>
<dbReference type="GO" id="GO:0032259">
    <property type="term" value="P:methylation"/>
    <property type="evidence" value="ECO:0007669"/>
    <property type="project" value="UniProtKB-KW"/>
</dbReference>
<organism evidence="5 6">
    <name type="scientific">Planoprotostelium fungivorum</name>
    <dbReference type="NCBI Taxonomy" id="1890364"/>
    <lineage>
        <taxon>Eukaryota</taxon>
        <taxon>Amoebozoa</taxon>
        <taxon>Evosea</taxon>
        <taxon>Variosea</taxon>
        <taxon>Cavosteliida</taxon>
        <taxon>Cavosteliaceae</taxon>
        <taxon>Planoprotostelium</taxon>
    </lineage>
</organism>
<dbReference type="InParanoid" id="A0A2P6N606"/>
<evidence type="ECO:0000313" key="5">
    <source>
        <dbReference type="EMBL" id="PRP79392.1"/>
    </source>
</evidence>
<keyword evidence="2" id="KW-0489">Methyltransferase</keyword>
<dbReference type="AlphaFoldDB" id="A0A2P6N606"/>
<comment type="similarity">
    <text evidence="1">Belongs to the methyltransferase superfamily.</text>
</comment>